<proteinExistence type="predicted"/>
<name>A0A7R9JIH4_TIMCA</name>
<dbReference type="AlphaFoldDB" id="A0A7R9JIH4"/>
<accession>A0A7R9JIH4</accession>
<dbReference type="EMBL" id="OE192303">
    <property type="protein sequence ID" value="CAD7579532.1"/>
    <property type="molecule type" value="Genomic_DNA"/>
</dbReference>
<protein>
    <submittedName>
        <fullName evidence="1">(California timema) hypothetical protein</fullName>
    </submittedName>
</protein>
<reference evidence="1" key="1">
    <citation type="submission" date="2020-11" db="EMBL/GenBank/DDBJ databases">
        <authorList>
            <person name="Tran Van P."/>
        </authorList>
    </citation>
    <scope>NUCLEOTIDE SEQUENCE</scope>
</reference>
<organism evidence="1">
    <name type="scientific">Timema californicum</name>
    <name type="common">California timema</name>
    <name type="synonym">Walking stick</name>
    <dbReference type="NCBI Taxonomy" id="61474"/>
    <lineage>
        <taxon>Eukaryota</taxon>
        <taxon>Metazoa</taxon>
        <taxon>Ecdysozoa</taxon>
        <taxon>Arthropoda</taxon>
        <taxon>Hexapoda</taxon>
        <taxon>Insecta</taxon>
        <taxon>Pterygota</taxon>
        <taxon>Neoptera</taxon>
        <taxon>Polyneoptera</taxon>
        <taxon>Phasmatodea</taxon>
        <taxon>Timematodea</taxon>
        <taxon>Timematoidea</taxon>
        <taxon>Timematidae</taxon>
        <taxon>Timema</taxon>
    </lineage>
</organism>
<gene>
    <name evidence="1" type="ORF">TCMB3V08_LOCUS12066</name>
</gene>
<sequence length="97" mass="10605">MSHQQAVPRDTDLGGQYCCAQGTITHITITTIITTTLCLQVHVRWSWGIAIIIIITSPRLHRLEAQPLPGLHPSGLTRGTVAAHSPRVIHFQLRAGP</sequence>
<evidence type="ECO:0000313" key="1">
    <source>
        <dbReference type="EMBL" id="CAD7579532.1"/>
    </source>
</evidence>